<evidence type="ECO:0000256" key="1">
    <source>
        <dbReference type="SAM" id="SignalP"/>
    </source>
</evidence>
<dbReference type="RefSeq" id="WP_121278496.1">
    <property type="nucleotide sequence ID" value="NZ_RBZV01000005.1"/>
</dbReference>
<proteinExistence type="predicted"/>
<dbReference type="Proteomes" id="UP000280434">
    <property type="component" value="Unassembled WGS sequence"/>
</dbReference>
<comment type="caution">
    <text evidence="2">The sequence shown here is derived from an EMBL/GenBank/DDBJ whole genome shotgun (WGS) entry which is preliminary data.</text>
</comment>
<evidence type="ECO:0000313" key="3">
    <source>
        <dbReference type="Proteomes" id="UP000280434"/>
    </source>
</evidence>
<keyword evidence="3" id="KW-1185">Reference proteome</keyword>
<sequence>MTMHNVKWWLCVSALAATVAQPVMAACTMEAQMQNAQQAEQSRRLNNINLRMQTLSMLNQLETTCLQGFQAIPTQYIGNSTIAMAALNKIEEAACQSLANQARNTAQSALTAAQAQVQQQIDGIVQGITKSTGSTGMLSGNVAQSTGGSGDGAWSKIVNKWTGLFQ</sequence>
<name>A0A494XAM0_9BURK</name>
<dbReference type="OrthoDB" id="9135706at2"/>
<accession>A0A494XAM0</accession>
<dbReference type="AlphaFoldDB" id="A0A494XAM0"/>
<dbReference type="EMBL" id="RBZV01000005">
    <property type="protein sequence ID" value="RKP47550.1"/>
    <property type="molecule type" value="Genomic_DNA"/>
</dbReference>
<protein>
    <submittedName>
        <fullName evidence="2">Uncharacterized protein</fullName>
    </submittedName>
</protein>
<gene>
    <name evidence="2" type="ORF">D7S89_15090</name>
</gene>
<feature type="chain" id="PRO_5019850450" evidence="1">
    <location>
        <begin position="26"/>
        <end position="166"/>
    </location>
</feature>
<keyword evidence="1" id="KW-0732">Signal</keyword>
<feature type="signal peptide" evidence="1">
    <location>
        <begin position="1"/>
        <end position="25"/>
    </location>
</feature>
<evidence type="ECO:0000313" key="2">
    <source>
        <dbReference type="EMBL" id="RKP47550.1"/>
    </source>
</evidence>
<reference evidence="2 3" key="1">
    <citation type="submission" date="2018-10" db="EMBL/GenBank/DDBJ databases">
        <title>Paraburkholderia sp. 7MK8-2, isolated from soil.</title>
        <authorList>
            <person name="Gao Z.-H."/>
            <person name="Qiu L.-H."/>
        </authorList>
    </citation>
    <scope>NUCLEOTIDE SEQUENCE [LARGE SCALE GENOMIC DNA]</scope>
    <source>
        <strain evidence="2 3">7MK8-2</strain>
    </source>
</reference>
<organism evidence="2 3">
    <name type="scientific">Trinickia fusca</name>
    <dbReference type="NCBI Taxonomy" id="2419777"/>
    <lineage>
        <taxon>Bacteria</taxon>
        <taxon>Pseudomonadati</taxon>
        <taxon>Pseudomonadota</taxon>
        <taxon>Betaproteobacteria</taxon>
        <taxon>Burkholderiales</taxon>
        <taxon>Burkholderiaceae</taxon>
        <taxon>Trinickia</taxon>
    </lineage>
</organism>
<dbReference type="PROSITE" id="PS51257">
    <property type="entry name" value="PROKAR_LIPOPROTEIN"/>
    <property type="match status" value="1"/>
</dbReference>